<feature type="region of interest" description="Disordered" evidence="1">
    <location>
        <begin position="233"/>
        <end position="258"/>
    </location>
</feature>
<dbReference type="OrthoDB" id="2742205at2759"/>
<name>A0A1C7LMT1_GRIFR</name>
<dbReference type="EMBL" id="LUGG01000044">
    <property type="protein sequence ID" value="OBZ65496.1"/>
    <property type="molecule type" value="Genomic_DNA"/>
</dbReference>
<dbReference type="Proteomes" id="UP000092993">
    <property type="component" value="Unassembled WGS sequence"/>
</dbReference>
<sequence length="722" mass="81625">MIASLPSSKFAAIYDSLPADAQQALVEKHLIPLLNHVDKTRYKKVIGTAVRLKKRHAGLPSLDLKAKKIEIDALLDELHKDAKRSFVKERSHKHELLNETVESLTNWLSDIWSVVYEYNVDFIQAHRCLVFIVTTLDHISSARSGCRCSFTQMYIPVTLKRKSGKRIKSFDITGAHNLEEVLFFMWRDLFLSLLAFGTEKQKSKIPEMLEEIEDLMGWTALERVLYGGRKCPHDLDDEDDDDIEDDEDDEDAYTDEEDVEDDESFIQTWQLRKYIQSTMTAIFKLTPSLRLYSALVATSTDPESTEEELMEYLEDIAKSCPETFAAALEIYALEDDTEEIMSLLDSHSHLLRPRDAPALQAAVSIIATNPFYQSRALQIIEKEMLDTARAVRAAIQVSFSQLNTPANTEELHQIMKLRAGTTGRQDRVERWVDAISTPGTNAPNPMVFAAMMMGLPLVPGMDAAEDADPLGYLDLDPDDPDLEDLREEFRPRMKQRFEGWADTAITTKGGVGILLKVYKEVIEMMPFLKANDIVEELVGRLADKPSKHHVCDGVDALSAFAKVQRRKVNMAKSEVKRRNNLFKPQPTASGSSSSGAPATSWSVTACRAKCSLPLLFLLQLCSLLEQSPWAREWRNGGCRLKPVILCMVIFTQFFYHLQRPILYVNITESIHSSSSTLKTKTPGFLIRSPTARFICFPVMQTRFHKGHRSLHKPALTSFVDSG</sequence>
<gene>
    <name evidence="2" type="ORF">A0H81_14617</name>
</gene>
<dbReference type="AlphaFoldDB" id="A0A1C7LMT1"/>
<protein>
    <submittedName>
        <fullName evidence="2">Uncharacterized protein</fullName>
    </submittedName>
</protein>
<accession>A0A1C7LMT1</accession>
<organism evidence="2 3">
    <name type="scientific">Grifola frondosa</name>
    <name type="common">Maitake</name>
    <name type="synonym">Polyporus frondosus</name>
    <dbReference type="NCBI Taxonomy" id="5627"/>
    <lineage>
        <taxon>Eukaryota</taxon>
        <taxon>Fungi</taxon>
        <taxon>Dikarya</taxon>
        <taxon>Basidiomycota</taxon>
        <taxon>Agaricomycotina</taxon>
        <taxon>Agaricomycetes</taxon>
        <taxon>Polyporales</taxon>
        <taxon>Grifolaceae</taxon>
        <taxon>Grifola</taxon>
    </lineage>
</organism>
<comment type="caution">
    <text evidence="2">The sequence shown here is derived from an EMBL/GenBank/DDBJ whole genome shotgun (WGS) entry which is preliminary data.</text>
</comment>
<reference evidence="2 3" key="1">
    <citation type="submission" date="2016-03" db="EMBL/GenBank/DDBJ databases">
        <title>Whole genome sequencing of Grifola frondosa 9006-11.</title>
        <authorList>
            <person name="Min B."/>
            <person name="Park H."/>
            <person name="Kim J.-G."/>
            <person name="Cho H."/>
            <person name="Oh Y.-L."/>
            <person name="Kong W.-S."/>
            <person name="Choi I.-G."/>
        </authorList>
    </citation>
    <scope>NUCLEOTIDE SEQUENCE [LARGE SCALE GENOMIC DNA]</scope>
    <source>
        <strain evidence="2 3">9006-11</strain>
    </source>
</reference>
<evidence type="ECO:0000313" key="2">
    <source>
        <dbReference type="EMBL" id="OBZ65496.1"/>
    </source>
</evidence>
<evidence type="ECO:0000313" key="3">
    <source>
        <dbReference type="Proteomes" id="UP000092993"/>
    </source>
</evidence>
<dbReference type="OMA" id="FIWRDLF"/>
<feature type="compositionally biased region" description="Acidic residues" evidence="1">
    <location>
        <begin position="235"/>
        <end position="258"/>
    </location>
</feature>
<keyword evidence="3" id="KW-1185">Reference proteome</keyword>
<proteinExistence type="predicted"/>
<evidence type="ECO:0000256" key="1">
    <source>
        <dbReference type="SAM" id="MobiDB-lite"/>
    </source>
</evidence>